<dbReference type="InterPro" id="IPR036282">
    <property type="entry name" value="Glutathione-S-Trfase_C_sf"/>
</dbReference>
<dbReference type="SFLD" id="SFLDG00358">
    <property type="entry name" value="Main_(cytGST)"/>
    <property type="match status" value="1"/>
</dbReference>
<dbReference type="InterPro" id="IPR004045">
    <property type="entry name" value="Glutathione_S-Trfase_N"/>
</dbReference>
<dbReference type="PANTHER" id="PTHR44051:SF19">
    <property type="entry name" value="DISULFIDE-BOND OXIDOREDUCTASE YFCG"/>
    <property type="match status" value="1"/>
</dbReference>
<dbReference type="InterPro" id="IPR040079">
    <property type="entry name" value="Glutathione_S-Trfase"/>
</dbReference>
<dbReference type="Proteomes" id="UP000005713">
    <property type="component" value="Unassembled WGS sequence"/>
</dbReference>
<dbReference type="FunFam" id="3.40.30.10:FF:000039">
    <property type="entry name" value="Glutathione S-transferase domain"/>
    <property type="match status" value="1"/>
</dbReference>
<proteinExistence type="inferred from homology"/>
<dbReference type="eggNOG" id="COG0625">
    <property type="taxonomic scope" value="Bacteria"/>
</dbReference>
<dbReference type="Gene3D" id="3.40.30.10">
    <property type="entry name" value="Glutaredoxin"/>
    <property type="match status" value="1"/>
</dbReference>
<dbReference type="RefSeq" id="WP_005854702.1">
    <property type="nucleotide sequence ID" value="NZ_AAYA01000001.1"/>
</dbReference>
<dbReference type="PANTHER" id="PTHR44051">
    <property type="entry name" value="GLUTATHIONE S-TRANSFERASE-RELATED"/>
    <property type="match status" value="1"/>
</dbReference>
<evidence type="ECO:0000313" key="5">
    <source>
        <dbReference type="EMBL" id="EBA10131.1"/>
    </source>
</evidence>
<evidence type="ECO:0000259" key="4">
    <source>
        <dbReference type="PROSITE" id="PS50405"/>
    </source>
</evidence>
<dbReference type="Gene3D" id="1.20.1050.10">
    <property type="match status" value="1"/>
</dbReference>
<dbReference type="EMBL" id="AAYA01000001">
    <property type="protein sequence ID" value="EBA10131.1"/>
    <property type="molecule type" value="Genomic_DNA"/>
</dbReference>
<evidence type="ECO:0000256" key="1">
    <source>
        <dbReference type="ARBA" id="ARBA00007409"/>
    </source>
</evidence>
<evidence type="ECO:0000259" key="3">
    <source>
        <dbReference type="PROSITE" id="PS50404"/>
    </source>
</evidence>
<dbReference type="InterPro" id="IPR036249">
    <property type="entry name" value="Thioredoxin-like_sf"/>
</dbReference>
<keyword evidence="6" id="KW-1185">Reference proteome</keyword>
<comment type="similarity">
    <text evidence="1">Belongs to the GST superfamily.</text>
</comment>
<evidence type="ECO:0000313" key="6">
    <source>
        <dbReference type="Proteomes" id="UP000005713"/>
    </source>
</evidence>
<evidence type="ECO:0000256" key="2">
    <source>
        <dbReference type="ARBA" id="ARBA00022679"/>
    </source>
</evidence>
<dbReference type="SFLD" id="SFLDS00019">
    <property type="entry name" value="Glutathione_Transferase_(cytos"/>
    <property type="match status" value="1"/>
</dbReference>
<dbReference type="PROSITE" id="PS50405">
    <property type="entry name" value="GST_CTER"/>
    <property type="match status" value="1"/>
</dbReference>
<name>A3JX95_SAGS3</name>
<dbReference type="OrthoDB" id="9810080at2"/>
<organism evidence="5 6">
    <name type="scientific">Sagittula stellata (strain ATCC 700073 / DSM 11524 / E-37)</name>
    <dbReference type="NCBI Taxonomy" id="388399"/>
    <lineage>
        <taxon>Bacteria</taxon>
        <taxon>Pseudomonadati</taxon>
        <taxon>Pseudomonadota</taxon>
        <taxon>Alphaproteobacteria</taxon>
        <taxon>Rhodobacterales</taxon>
        <taxon>Roseobacteraceae</taxon>
        <taxon>Sagittula</taxon>
    </lineage>
</organism>
<dbReference type="AlphaFoldDB" id="A3JX95"/>
<dbReference type="InterPro" id="IPR004046">
    <property type="entry name" value="GST_C"/>
</dbReference>
<reference evidence="5 6" key="1">
    <citation type="submission" date="2006-06" db="EMBL/GenBank/DDBJ databases">
        <authorList>
            <person name="Moran M.A."/>
            <person name="Ferriera S."/>
            <person name="Johnson J."/>
            <person name="Kravitz S."/>
            <person name="Beeson K."/>
            <person name="Sutton G."/>
            <person name="Rogers Y.-H."/>
            <person name="Friedman R."/>
            <person name="Frazier M."/>
            <person name="Venter J.C."/>
        </authorList>
    </citation>
    <scope>NUCLEOTIDE SEQUENCE [LARGE SCALE GENOMIC DNA]</scope>
    <source>
        <strain evidence="5 6">E-37</strain>
    </source>
</reference>
<dbReference type="PROSITE" id="PS50404">
    <property type="entry name" value="GST_NTER"/>
    <property type="match status" value="1"/>
</dbReference>
<accession>A3JX95</accession>
<feature type="domain" description="GST C-terminal" evidence="4">
    <location>
        <begin position="83"/>
        <end position="208"/>
    </location>
</feature>
<dbReference type="Pfam" id="PF13409">
    <property type="entry name" value="GST_N_2"/>
    <property type="match status" value="1"/>
</dbReference>
<feature type="domain" description="GST N-terminal" evidence="3">
    <location>
        <begin position="2"/>
        <end position="83"/>
    </location>
</feature>
<dbReference type="GO" id="GO:0016740">
    <property type="term" value="F:transferase activity"/>
    <property type="evidence" value="ECO:0007669"/>
    <property type="project" value="UniProtKB-KW"/>
</dbReference>
<dbReference type="SUPFAM" id="SSF47616">
    <property type="entry name" value="GST C-terminal domain-like"/>
    <property type="match status" value="1"/>
</dbReference>
<protein>
    <submittedName>
        <fullName evidence="5">Glutathione S-transferase family protein</fullName>
    </submittedName>
</protein>
<dbReference type="Pfam" id="PF00043">
    <property type="entry name" value="GST_C"/>
    <property type="match status" value="1"/>
</dbReference>
<sequence>MAGVVIHGRKTSSNVQAVMWGAAELGLKVDRRDVGGRFGGTDTAAFRAMNPMGLVPVLEDGSHTLFESAVILRYLVASHGPGPIAEGPEQDMWAEWAKYTMCAAFTMPVFWGYYRTPEADRDMPAVLGALERFEELAGVAMARRGAGPWLVDGQFSRADIMAGHVLYRYFTLDLPRKPPAGLEDYYAALVERPAYREHVMVDYSELKG</sequence>
<dbReference type="InterPro" id="IPR010987">
    <property type="entry name" value="Glutathione-S-Trfase_C-like"/>
</dbReference>
<keyword evidence="2 5" id="KW-0808">Transferase</keyword>
<comment type="caution">
    <text evidence="5">The sequence shown here is derived from an EMBL/GenBank/DDBJ whole genome shotgun (WGS) entry which is preliminary data.</text>
</comment>
<gene>
    <name evidence="5" type="ORF">SSE37_19037</name>
</gene>
<dbReference type="SUPFAM" id="SSF52833">
    <property type="entry name" value="Thioredoxin-like"/>
    <property type="match status" value="1"/>
</dbReference>